<sequence>MKDSYINLVTVIINSAKIKNQNIDLYPVNYENDEFFIKSFYFNDFMNEKNFNKFSQEEWIKSMNYVYLKMFSFWRHKSGTLLDVYNMSDEENKKIILKEYKKLINKINIDEIKQKIIYNAKEQLNISENINYKLDNIIKNIKNYKDPIFIAHLIDLFFYDKNMRNMLIENLNKYIPLNKEYENSENDEYIEECKYLIKILMNINIGTVKATQDLKDYITTFIGKLFDTSEFLNKCILSFTNNSETKFRCCNIKKAVKFLDCDEFSMNNIKYNENTSGYRPLHIKSHIIHIILKFLNISIYCYKNDIINKYKTKVNNSEIKLDFDNKFDDIKNILEINPNDKIDIFNIINQIYNNREKLNQIFEENKENIKEYIKNKINNLDITPSMKENICKLCDSTLEEINISKLPDLDVNNINEKFSDIMNQTKNNIKPLMNIVKKGIKTIYK</sequence>
<dbReference type="RefSeq" id="YP_008003655.1">
    <property type="nucleotide sequence ID" value="NC_021246.1"/>
</dbReference>
<reference evidence="1 2" key="1">
    <citation type="journal article" date="2013" name="J. Virol.">
        <title>New Insights into the Evolution of Entomopoxvirinae from the Complete Genome Sequences of Four Entomopoxviruses Infecting Adoxophyes honmai, Choristoneura biennis, Choristoneura rosaceana, and Mythimna separata.</title>
        <authorList>
            <person name="Theze J."/>
            <person name="Takatsuka J."/>
            <person name="Li Z."/>
            <person name="Gallais J."/>
            <person name="Doucet D."/>
            <person name="Arif B."/>
            <person name="Nakai M."/>
            <person name="Herniou E.A."/>
        </authorList>
    </citation>
    <scope>NUCLEOTIDE SEQUENCE [LARGE SCALE GENOMIC DNA]</scope>
</reference>
<name>A0A916P7G4_9POXV</name>
<organism evidence="1 2">
    <name type="scientific">Mythimna separata entomopoxvirus 'L'</name>
    <dbReference type="NCBI Taxonomy" id="1293572"/>
    <lineage>
        <taxon>Viruses</taxon>
        <taxon>Varidnaviria</taxon>
        <taxon>Bamfordvirae</taxon>
        <taxon>Nucleocytoviricota</taxon>
        <taxon>Pokkesviricetes</taxon>
        <taxon>Chitovirales</taxon>
        <taxon>Poxviridae</taxon>
        <taxon>Entomopoxvirinae</taxon>
        <taxon>Betaentomopoxvirus</taxon>
        <taxon>Betaentomopoxvirus mseparata</taxon>
        <taxon>Mythimna separata entomopoxvirus</taxon>
    </lineage>
</organism>
<dbReference type="Proteomes" id="UP000792671">
    <property type="component" value="Genome"/>
</dbReference>
<dbReference type="EMBL" id="HF679134">
    <property type="protein sequence ID" value="CCU56336.1"/>
    <property type="molecule type" value="Genomic_DNA"/>
</dbReference>
<evidence type="ECO:0000313" key="2">
    <source>
        <dbReference type="Proteomes" id="UP000792671"/>
    </source>
</evidence>
<proteinExistence type="predicted"/>
<accession>A0A916P7G4</accession>
<keyword evidence="2" id="KW-1185">Reference proteome</keyword>
<protein>
    <submittedName>
        <fullName evidence="1">Uncharacterized protein</fullName>
    </submittedName>
</protein>
<evidence type="ECO:0000313" key="1">
    <source>
        <dbReference type="EMBL" id="CCU56336.1"/>
    </source>
</evidence>
<dbReference type="GeneID" id="15613760"/>
<gene>
    <name evidence="1" type="ORF">MYSEV_138</name>
</gene>
<dbReference type="OrthoDB" id="8958at10239"/>
<dbReference type="KEGG" id="vg:15613760"/>